<name>D2VZV0_NAEGR</name>
<reference evidence="10 11" key="1">
    <citation type="journal article" date="2010" name="Cell">
        <title>The genome of Naegleria gruberi illuminates early eukaryotic versatility.</title>
        <authorList>
            <person name="Fritz-Laylin L.K."/>
            <person name="Prochnik S.E."/>
            <person name="Ginger M.L."/>
            <person name="Dacks J.B."/>
            <person name="Carpenter M.L."/>
            <person name="Field M.C."/>
            <person name="Kuo A."/>
            <person name="Paredez A."/>
            <person name="Chapman J."/>
            <person name="Pham J."/>
            <person name="Shu S."/>
            <person name="Neupane R."/>
            <person name="Cipriano M."/>
            <person name="Mancuso J."/>
            <person name="Tu H."/>
            <person name="Salamov A."/>
            <person name="Lindquist E."/>
            <person name="Shapiro H."/>
            <person name="Lucas S."/>
            <person name="Grigoriev I.V."/>
            <person name="Cande W.Z."/>
            <person name="Fulton C."/>
            <person name="Rokhsar D.S."/>
            <person name="Dawson S.C."/>
        </authorList>
    </citation>
    <scope>NUCLEOTIDE SEQUENCE [LARGE SCALE GENOMIC DNA]</scope>
    <source>
        <strain evidence="10 11">NEG-M</strain>
    </source>
</reference>
<dbReference type="GO" id="GO:0006906">
    <property type="term" value="P:vesicle fusion"/>
    <property type="evidence" value="ECO:0007669"/>
    <property type="project" value="TreeGrafter"/>
</dbReference>
<organism evidence="11">
    <name type="scientific">Naegleria gruberi</name>
    <name type="common">Amoeba</name>
    <dbReference type="NCBI Taxonomy" id="5762"/>
    <lineage>
        <taxon>Eukaryota</taxon>
        <taxon>Discoba</taxon>
        <taxon>Heterolobosea</taxon>
        <taxon>Tetramitia</taxon>
        <taxon>Eutetramitia</taxon>
        <taxon>Vahlkampfiidae</taxon>
        <taxon>Naegleria</taxon>
    </lineage>
</organism>
<keyword evidence="3 8" id="KW-0812">Transmembrane</keyword>
<feature type="compositionally biased region" description="Low complexity" evidence="7">
    <location>
        <begin position="108"/>
        <end position="125"/>
    </location>
</feature>
<dbReference type="AlphaFoldDB" id="D2VZV0"/>
<dbReference type="GO" id="GO:0031201">
    <property type="term" value="C:SNARE complex"/>
    <property type="evidence" value="ECO:0007669"/>
    <property type="project" value="InterPro"/>
</dbReference>
<dbReference type="PANTHER" id="PTHR21230">
    <property type="entry name" value="VESICLE TRANSPORT V-SNARE PROTEIN VTI1-RELATED"/>
    <property type="match status" value="1"/>
</dbReference>
<evidence type="ECO:0000259" key="9">
    <source>
        <dbReference type="PROSITE" id="PS50192"/>
    </source>
</evidence>
<dbReference type="Proteomes" id="UP000006671">
    <property type="component" value="Unassembled WGS sequence"/>
</dbReference>
<feature type="transmembrane region" description="Helical" evidence="8">
    <location>
        <begin position="261"/>
        <end position="283"/>
    </location>
</feature>
<dbReference type="InParanoid" id="D2VZV0"/>
<dbReference type="GO" id="GO:0005789">
    <property type="term" value="C:endoplasmic reticulum membrane"/>
    <property type="evidence" value="ECO:0007669"/>
    <property type="project" value="TreeGrafter"/>
</dbReference>
<evidence type="ECO:0000256" key="3">
    <source>
        <dbReference type="ARBA" id="ARBA00022692"/>
    </source>
</evidence>
<evidence type="ECO:0000256" key="2">
    <source>
        <dbReference type="ARBA" id="ARBA00022448"/>
    </source>
</evidence>
<dbReference type="SUPFAM" id="SSF58038">
    <property type="entry name" value="SNARE fusion complex"/>
    <property type="match status" value="1"/>
</dbReference>
<dbReference type="OMA" id="MQKGHSR"/>
<dbReference type="Gene3D" id="1.20.5.110">
    <property type="match status" value="1"/>
</dbReference>
<dbReference type="OrthoDB" id="19261at2759"/>
<sequence length="348" mass="38257">MSDDSLSIDEAEDGIQVYFDEIKEKDKLLRDAVYNLSKASSKEQRDTLIKKAESAYKGAKENISFAKDDLNDYTGNKKRTFQQELKKLEQSVSKNYADLTQIKENREPAAGSASPANSTTSSSGNRKPTKTSGSTNDVPSAGKSSGTKNQPKRNDDHDEIQITNLDDDDNGGGSGPKQMQKGHSRVDEVLDIYDKNNDMLNNMIKMGDEMIQVGAAAAEKLRQQTERMNAIQKDLDDLGDGLKRAKKELNAFMRGTACDKAVVIIFIIVIIAMVLLIIGWQIAKYFCIKGSTNKCIAGFTASNTTSLLTFMGFGSENKAPAVPTLPLIEVINIPTSEVPILREMKKIE</sequence>
<dbReference type="GO" id="GO:0031902">
    <property type="term" value="C:late endosome membrane"/>
    <property type="evidence" value="ECO:0007669"/>
    <property type="project" value="TreeGrafter"/>
</dbReference>
<evidence type="ECO:0000313" key="11">
    <source>
        <dbReference type="Proteomes" id="UP000006671"/>
    </source>
</evidence>
<evidence type="ECO:0000256" key="7">
    <source>
        <dbReference type="SAM" id="MobiDB-lite"/>
    </source>
</evidence>
<keyword evidence="11" id="KW-1185">Reference proteome</keyword>
<keyword evidence="2" id="KW-0813">Transport</keyword>
<dbReference type="GeneID" id="8857437"/>
<evidence type="ECO:0000256" key="5">
    <source>
        <dbReference type="ARBA" id="ARBA00022989"/>
    </source>
</evidence>
<evidence type="ECO:0000256" key="8">
    <source>
        <dbReference type="SAM" id="Phobius"/>
    </source>
</evidence>
<evidence type="ECO:0000256" key="4">
    <source>
        <dbReference type="ARBA" id="ARBA00022927"/>
    </source>
</evidence>
<keyword evidence="5 8" id="KW-1133">Transmembrane helix</keyword>
<gene>
    <name evidence="10" type="ORF">NAEGRDRAFT_74626</name>
</gene>
<feature type="compositionally biased region" description="Polar residues" evidence="7">
    <location>
        <begin position="130"/>
        <end position="149"/>
    </location>
</feature>
<proteinExistence type="predicted"/>
<dbReference type="InterPro" id="IPR044766">
    <property type="entry name" value="NPSN/SNAP25-like_N_SNARE"/>
</dbReference>
<dbReference type="RefSeq" id="XP_002670378.1">
    <property type="nucleotide sequence ID" value="XM_002670332.1"/>
</dbReference>
<keyword evidence="6 8" id="KW-0472">Membrane</keyword>
<comment type="subcellular location">
    <subcellularLocation>
        <location evidence="1">Membrane</location>
        <topology evidence="1">Single-pass type IV membrane protein</topology>
    </subcellularLocation>
</comment>
<evidence type="ECO:0000256" key="6">
    <source>
        <dbReference type="ARBA" id="ARBA00023136"/>
    </source>
</evidence>
<dbReference type="VEuPathDB" id="AmoebaDB:NAEGRDRAFT_74626"/>
<dbReference type="GO" id="GO:0000149">
    <property type="term" value="F:SNARE binding"/>
    <property type="evidence" value="ECO:0007669"/>
    <property type="project" value="TreeGrafter"/>
</dbReference>
<dbReference type="GO" id="GO:0005484">
    <property type="term" value="F:SNAP receptor activity"/>
    <property type="evidence" value="ECO:0007669"/>
    <property type="project" value="InterPro"/>
</dbReference>
<dbReference type="GO" id="GO:0012507">
    <property type="term" value="C:ER to Golgi transport vesicle membrane"/>
    <property type="evidence" value="ECO:0007669"/>
    <property type="project" value="TreeGrafter"/>
</dbReference>
<accession>D2VZV0</accession>
<keyword evidence="4" id="KW-0653">Protein transport</keyword>
<evidence type="ECO:0000256" key="1">
    <source>
        <dbReference type="ARBA" id="ARBA00004211"/>
    </source>
</evidence>
<dbReference type="GO" id="GO:0005794">
    <property type="term" value="C:Golgi apparatus"/>
    <property type="evidence" value="ECO:0007669"/>
    <property type="project" value="TreeGrafter"/>
</dbReference>
<evidence type="ECO:0000313" key="10">
    <source>
        <dbReference type="EMBL" id="EFC37634.1"/>
    </source>
</evidence>
<dbReference type="KEGG" id="ngr:NAEGRDRAFT_74626"/>
<dbReference type="EMBL" id="GG738916">
    <property type="protein sequence ID" value="EFC37634.1"/>
    <property type="molecule type" value="Genomic_DNA"/>
</dbReference>
<dbReference type="GO" id="GO:0015031">
    <property type="term" value="P:protein transport"/>
    <property type="evidence" value="ECO:0007669"/>
    <property type="project" value="UniProtKB-KW"/>
</dbReference>
<dbReference type="PANTHER" id="PTHR21230:SF79">
    <property type="entry name" value="T-SNARE COILED-COIL HOMOLOGY DOMAIN-CONTAINING PROTEIN"/>
    <property type="match status" value="1"/>
</dbReference>
<feature type="domain" description="T-SNARE coiled-coil homology" evidence="9">
    <location>
        <begin position="190"/>
        <end position="252"/>
    </location>
</feature>
<dbReference type="PROSITE" id="PS50192">
    <property type="entry name" value="T_SNARE"/>
    <property type="match status" value="1"/>
</dbReference>
<feature type="region of interest" description="Disordered" evidence="7">
    <location>
        <begin position="97"/>
        <end position="186"/>
    </location>
</feature>
<protein>
    <submittedName>
        <fullName evidence="10">Predicted protein</fullName>
    </submittedName>
</protein>
<dbReference type="InterPro" id="IPR000727">
    <property type="entry name" value="T_SNARE_dom"/>
</dbReference>
<dbReference type="CDD" id="cd15861">
    <property type="entry name" value="SNARE_SNAP25N_23N_29N_SEC9N"/>
    <property type="match status" value="1"/>
</dbReference>